<reference evidence="1 2" key="1">
    <citation type="submission" date="2018-11" db="EMBL/GenBank/DDBJ databases">
        <title>YIM 102482-1 draft genome.</title>
        <authorList>
            <person name="Li G."/>
            <person name="Jiang Y."/>
        </authorList>
    </citation>
    <scope>NUCLEOTIDE SEQUENCE [LARGE SCALE GENOMIC DNA]</scope>
    <source>
        <strain evidence="1 2">YIM 102482-1</strain>
    </source>
</reference>
<dbReference type="AlphaFoldDB" id="A0A3P3VTL8"/>
<protein>
    <submittedName>
        <fullName evidence="1">DUF4303 domain-containing protein</fullName>
    </submittedName>
</protein>
<organism evidence="1 2">
    <name type="scientific">Gulosibacter macacae</name>
    <dbReference type="NCBI Taxonomy" id="2488791"/>
    <lineage>
        <taxon>Bacteria</taxon>
        <taxon>Bacillati</taxon>
        <taxon>Actinomycetota</taxon>
        <taxon>Actinomycetes</taxon>
        <taxon>Micrococcales</taxon>
        <taxon>Microbacteriaceae</taxon>
        <taxon>Gulosibacter</taxon>
    </lineage>
</organism>
<dbReference type="EMBL" id="RQVS01000017">
    <property type="protein sequence ID" value="RRJ85794.1"/>
    <property type="molecule type" value="Genomic_DNA"/>
</dbReference>
<sequence>MDALQKFLDDWTERFTAALVAAIDDSVDDFEGSNVYAAAIVVTDGNTISAFAVNTEAHYLEMLNEADEDETDALLLATYRWWPQEWDFYLDTPEGDVERIADELGEWADAHPDVVPADVWPLEWLTATDLAFERALGSDAVRNAFGRHGSNPVLFVVDSEERLEEVLDSLEALNPGRDDDHIASAQAFWRAEINDDDPYEGDEEL</sequence>
<dbReference type="Proteomes" id="UP000274391">
    <property type="component" value="Unassembled WGS sequence"/>
</dbReference>
<evidence type="ECO:0000313" key="2">
    <source>
        <dbReference type="Proteomes" id="UP000274391"/>
    </source>
</evidence>
<dbReference type="InterPro" id="IPR025409">
    <property type="entry name" value="DUF4303"/>
</dbReference>
<accession>A0A3P3VTL8</accession>
<proteinExistence type="predicted"/>
<gene>
    <name evidence="1" type="ORF">EG850_11590</name>
</gene>
<dbReference type="OrthoDB" id="9770562at2"/>
<name>A0A3P3VTL8_9MICO</name>
<dbReference type="RefSeq" id="WP_124973646.1">
    <property type="nucleotide sequence ID" value="NZ_RQVS01000017.1"/>
</dbReference>
<evidence type="ECO:0000313" key="1">
    <source>
        <dbReference type="EMBL" id="RRJ85794.1"/>
    </source>
</evidence>
<keyword evidence="2" id="KW-1185">Reference proteome</keyword>
<comment type="caution">
    <text evidence="1">The sequence shown here is derived from an EMBL/GenBank/DDBJ whole genome shotgun (WGS) entry which is preliminary data.</text>
</comment>
<dbReference type="Pfam" id="PF14136">
    <property type="entry name" value="DUF4303"/>
    <property type="match status" value="1"/>
</dbReference>